<organism evidence="2 3">
    <name type="scientific">Phialophora macrospora</name>
    <dbReference type="NCBI Taxonomy" id="1851006"/>
    <lineage>
        <taxon>Eukaryota</taxon>
        <taxon>Fungi</taxon>
        <taxon>Dikarya</taxon>
        <taxon>Ascomycota</taxon>
        <taxon>Pezizomycotina</taxon>
        <taxon>Eurotiomycetes</taxon>
        <taxon>Chaetothyriomycetidae</taxon>
        <taxon>Chaetothyriales</taxon>
        <taxon>Herpotrichiellaceae</taxon>
        <taxon>Phialophora</taxon>
    </lineage>
</organism>
<name>A0A0D2D8S5_9EURO</name>
<dbReference type="Proteomes" id="UP000054266">
    <property type="component" value="Unassembled WGS sequence"/>
</dbReference>
<protein>
    <recommendedName>
        <fullName evidence="1">Clr5 domain-containing protein</fullName>
    </recommendedName>
</protein>
<dbReference type="Pfam" id="PF14420">
    <property type="entry name" value="Clr5"/>
    <property type="match status" value="1"/>
</dbReference>
<accession>A0A0D2D8S5</accession>
<evidence type="ECO:0000313" key="2">
    <source>
        <dbReference type="EMBL" id="KIW73961.1"/>
    </source>
</evidence>
<dbReference type="AlphaFoldDB" id="A0A0D2D8S5"/>
<dbReference type="PANTHER" id="PTHR38788">
    <property type="entry name" value="CLR5 DOMAIN-CONTAINING PROTEIN"/>
    <property type="match status" value="1"/>
</dbReference>
<dbReference type="InterPro" id="IPR025676">
    <property type="entry name" value="Clr5_dom"/>
</dbReference>
<evidence type="ECO:0000313" key="3">
    <source>
        <dbReference type="Proteomes" id="UP000054266"/>
    </source>
</evidence>
<feature type="domain" description="Clr5" evidence="1">
    <location>
        <begin position="51"/>
        <end position="101"/>
    </location>
</feature>
<proteinExistence type="predicted"/>
<sequence>MLHSCPVEFTFVFRCGRTTSFGHFNNSCKGTVSAFMSTKHRSNPRAPPIPKAAWDRYRPAIELLYRGHELTDVIKRMKCDHDFHATDKQYKRQFARWGIRKNVSSKEMEDVLGKPMEDAIIRGVQVPKSKITRFERRQRLKASAVNPYLTWVQRECLSSPQR</sequence>
<dbReference type="PANTHER" id="PTHR38788:SF3">
    <property type="entry name" value="CLR5 DOMAIN-CONTAINING PROTEIN"/>
    <property type="match status" value="1"/>
</dbReference>
<keyword evidence="3" id="KW-1185">Reference proteome</keyword>
<evidence type="ECO:0000259" key="1">
    <source>
        <dbReference type="Pfam" id="PF14420"/>
    </source>
</evidence>
<reference evidence="2 3" key="1">
    <citation type="submission" date="2015-01" db="EMBL/GenBank/DDBJ databases">
        <title>The Genome Sequence of Capronia semiimmersa CBS27337.</title>
        <authorList>
            <consortium name="The Broad Institute Genomics Platform"/>
            <person name="Cuomo C."/>
            <person name="de Hoog S."/>
            <person name="Gorbushina A."/>
            <person name="Stielow B."/>
            <person name="Teixiera M."/>
            <person name="Abouelleil A."/>
            <person name="Chapman S.B."/>
            <person name="Priest M."/>
            <person name="Young S.K."/>
            <person name="Wortman J."/>
            <person name="Nusbaum C."/>
            <person name="Birren B."/>
        </authorList>
    </citation>
    <scope>NUCLEOTIDE SEQUENCE [LARGE SCALE GENOMIC DNA]</scope>
    <source>
        <strain evidence="2 3">CBS 27337</strain>
    </source>
</reference>
<dbReference type="STRING" id="5601.A0A0D2D8S5"/>
<dbReference type="EMBL" id="KN846956">
    <property type="protein sequence ID" value="KIW73961.1"/>
    <property type="molecule type" value="Genomic_DNA"/>
</dbReference>
<gene>
    <name evidence="2" type="ORF">PV04_02035</name>
</gene>
<dbReference type="HOGENOM" id="CLU_1635167_0_0_1"/>